<gene>
    <name evidence="5" type="ORF">IEE83_12290</name>
</gene>
<keyword evidence="2" id="KW-0238">DNA-binding</keyword>
<dbReference type="Proteomes" id="UP000634134">
    <property type="component" value="Unassembled WGS sequence"/>
</dbReference>
<dbReference type="PANTHER" id="PTHR33204">
    <property type="entry name" value="TRANSCRIPTIONAL REGULATOR, MARR FAMILY"/>
    <property type="match status" value="1"/>
</dbReference>
<evidence type="ECO:0000313" key="5">
    <source>
        <dbReference type="EMBL" id="MBE9462665.1"/>
    </source>
</evidence>
<evidence type="ECO:0000256" key="1">
    <source>
        <dbReference type="ARBA" id="ARBA00023015"/>
    </source>
</evidence>
<evidence type="ECO:0000313" key="6">
    <source>
        <dbReference type="Proteomes" id="UP000634134"/>
    </source>
</evidence>
<organism evidence="5 6">
    <name type="scientific">Dyadobacter subterraneus</name>
    <dbReference type="NCBI Taxonomy" id="2773304"/>
    <lineage>
        <taxon>Bacteria</taxon>
        <taxon>Pseudomonadati</taxon>
        <taxon>Bacteroidota</taxon>
        <taxon>Cytophagia</taxon>
        <taxon>Cytophagales</taxon>
        <taxon>Spirosomataceae</taxon>
        <taxon>Dyadobacter</taxon>
    </lineage>
</organism>
<dbReference type="InterPro" id="IPR036388">
    <property type="entry name" value="WH-like_DNA-bd_sf"/>
</dbReference>
<comment type="caution">
    <text evidence="5">The sequence shown here is derived from an EMBL/GenBank/DDBJ whole genome shotgun (WGS) entry which is preliminary data.</text>
</comment>
<keyword evidence="1" id="KW-0805">Transcription regulation</keyword>
<evidence type="ECO:0000259" key="4">
    <source>
        <dbReference type="PROSITE" id="PS51118"/>
    </source>
</evidence>
<evidence type="ECO:0000256" key="3">
    <source>
        <dbReference type="ARBA" id="ARBA00023163"/>
    </source>
</evidence>
<keyword evidence="3" id="KW-0804">Transcription</keyword>
<evidence type="ECO:0000256" key="2">
    <source>
        <dbReference type="ARBA" id="ARBA00023125"/>
    </source>
</evidence>
<protein>
    <submittedName>
        <fullName evidence="5">Helix-turn-helix transcriptional regulator</fullName>
    </submittedName>
</protein>
<dbReference type="EMBL" id="JACYGY010000001">
    <property type="protein sequence ID" value="MBE9462665.1"/>
    <property type="molecule type" value="Genomic_DNA"/>
</dbReference>
<sequence length="118" mass="13781">MECKPEFQIDRKKEMMAVHDAMDVLSGKWKIYIISSICHYNKRRFSDILNDVVGISNKMLSKELKELEINKLVERTVLDTHPITVQYELTKHGKTLQTIINNLTAWGIQHRKEIIGDN</sequence>
<reference evidence="6" key="1">
    <citation type="submission" date="2023-07" db="EMBL/GenBank/DDBJ databases">
        <title>Dyadobacter sp. nov 'subterranea' isolated from contaminted grondwater.</title>
        <authorList>
            <person name="Szabo I."/>
            <person name="Al-Omari J."/>
            <person name="Szerdahelyi S.G."/>
            <person name="Rado J."/>
        </authorList>
    </citation>
    <scope>NUCLEOTIDE SEQUENCE [LARGE SCALE GENOMIC DNA]</scope>
    <source>
        <strain evidence="6">UP-52</strain>
    </source>
</reference>
<dbReference type="InterPro" id="IPR036390">
    <property type="entry name" value="WH_DNA-bd_sf"/>
</dbReference>
<dbReference type="PANTHER" id="PTHR33204:SF18">
    <property type="entry name" value="TRANSCRIPTIONAL REGULATORY PROTEIN"/>
    <property type="match status" value="1"/>
</dbReference>
<name>A0ABR9WB28_9BACT</name>
<accession>A0ABR9WB28</accession>
<dbReference type="PROSITE" id="PS51118">
    <property type="entry name" value="HTH_HXLR"/>
    <property type="match status" value="1"/>
</dbReference>
<keyword evidence="6" id="KW-1185">Reference proteome</keyword>
<proteinExistence type="predicted"/>
<dbReference type="SUPFAM" id="SSF46785">
    <property type="entry name" value="Winged helix' DNA-binding domain"/>
    <property type="match status" value="1"/>
</dbReference>
<feature type="domain" description="HTH hxlR-type" evidence="4">
    <location>
        <begin position="3"/>
        <end position="115"/>
    </location>
</feature>
<dbReference type="RefSeq" id="WP_194120854.1">
    <property type="nucleotide sequence ID" value="NZ_JACYGY010000001.1"/>
</dbReference>
<dbReference type="Gene3D" id="1.10.10.10">
    <property type="entry name" value="Winged helix-like DNA-binding domain superfamily/Winged helix DNA-binding domain"/>
    <property type="match status" value="1"/>
</dbReference>
<dbReference type="InterPro" id="IPR002577">
    <property type="entry name" value="HTH_HxlR"/>
</dbReference>
<dbReference type="Pfam" id="PF01638">
    <property type="entry name" value="HxlR"/>
    <property type="match status" value="1"/>
</dbReference>